<gene>
    <name evidence="2" type="ORF">GRX01_09350</name>
</gene>
<evidence type="ECO:0000313" key="2">
    <source>
        <dbReference type="EMBL" id="MXR41542.1"/>
    </source>
</evidence>
<dbReference type="Gene3D" id="1.10.10.10">
    <property type="entry name" value="Winged helix-like DNA-binding domain superfamily/Winged helix DNA-binding domain"/>
    <property type="match status" value="1"/>
</dbReference>
<protein>
    <submittedName>
        <fullName evidence="2">ArsR family transcriptional regulator</fullName>
    </submittedName>
</protein>
<dbReference type="SUPFAM" id="SSF46785">
    <property type="entry name" value="Winged helix' DNA-binding domain"/>
    <property type="match status" value="1"/>
</dbReference>
<organism evidence="2 3">
    <name type="scientific">Halobaculum saliterrae</name>
    <dbReference type="NCBI Taxonomy" id="2073113"/>
    <lineage>
        <taxon>Archaea</taxon>
        <taxon>Methanobacteriati</taxon>
        <taxon>Methanobacteriota</taxon>
        <taxon>Stenosarchaea group</taxon>
        <taxon>Halobacteria</taxon>
        <taxon>Halobacteriales</taxon>
        <taxon>Haloferacaceae</taxon>
        <taxon>Halobaculum</taxon>
    </lineage>
</organism>
<dbReference type="RefSeq" id="WP_159666149.1">
    <property type="nucleotide sequence ID" value="NZ_WUUS01000005.1"/>
</dbReference>
<sequence length="108" mass="12294">MEGAQASRTLDDCLDALGHSQRRKLLRAVLHNPEDDGSVRIDSDESNRKELERLVEMNHVHLPKLEDAGFITWDRNADEVSKGPNFEEIRPLLEILVSHADELPDGWL</sequence>
<dbReference type="InterPro" id="IPR036388">
    <property type="entry name" value="WH-like_DNA-bd_sf"/>
</dbReference>
<evidence type="ECO:0000313" key="3">
    <source>
        <dbReference type="Proteomes" id="UP000437065"/>
    </source>
</evidence>
<dbReference type="Pfam" id="PF24035">
    <property type="entry name" value="DUF7344"/>
    <property type="match status" value="1"/>
</dbReference>
<comment type="caution">
    <text evidence="2">The sequence shown here is derived from an EMBL/GenBank/DDBJ whole genome shotgun (WGS) entry which is preliminary data.</text>
</comment>
<dbReference type="InterPro" id="IPR036390">
    <property type="entry name" value="WH_DNA-bd_sf"/>
</dbReference>
<keyword evidence="3" id="KW-1185">Reference proteome</keyword>
<accession>A0A6B0SYX5</accession>
<dbReference type="Proteomes" id="UP000437065">
    <property type="component" value="Unassembled WGS sequence"/>
</dbReference>
<dbReference type="OrthoDB" id="247722at2157"/>
<dbReference type="AlphaFoldDB" id="A0A6B0SYX5"/>
<evidence type="ECO:0000259" key="1">
    <source>
        <dbReference type="Pfam" id="PF24035"/>
    </source>
</evidence>
<proteinExistence type="predicted"/>
<reference evidence="2 3" key="1">
    <citation type="submission" date="2019-12" db="EMBL/GenBank/DDBJ databases">
        <title>Isolation and characterization of three novel carbon monoxide-oxidizing members of Halobacteria from salione crusts and soils.</title>
        <authorList>
            <person name="Myers M.R."/>
            <person name="King G.M."/>
        </authorList>
    </citation>
    <scope>NUCLEOTIDE SEQUENCE [LARGE SCALE GENOMIC DNA]</scope>
    <source>
        <strain evidence="2 3">WSA2</strain>
    </source>
</reference>
<name>A0A6B0SYX5_9EURY</name>
<dbReference type="EMBL" id="WUUS01000005">
    <property type="protein sequence ID" value="MXR41542.1"/>
    <property type="molecule type" value="Genomic_DNA"/>
</dbReference>
<feature type="domain" description="DUF7344" evidence="1">
    <location>
        <begin position="44"/>
        <end position="80"/>
    </location>
</feature>
<dbReference type="InterPro" id="IPR055768">
    <property type="entry name" value="DUF7344"/>
</dbReference>